<dbReference type="InterPro" id="IPR003664">
    <property type="entry name" value="FA_synthesis"/>
</dbReference>
<dbReference type="GO" id="GO:0043811">
    <property type="term" value="F:phosphate:acyl-[acyl carrier protein] acyltransferase activity"/>
    <property type="evidence" value="ECO:0007669"/>
    <property type="project" value="UniProtKB-UniRule"/>
</dbReference>
<dbReference type="NCBIfam" id="TIGR00182">
    <property type="entry name" value="plsX"/>
    <property type="match status" value="1"/>
</dbReference>
<evidence type="ECO:0000256" key="9">
    <source>
        <dbReference type="ARBA" id="ARBA00046608"/>
    </source>
</evidence>
<keyword evidence="2 10" id="KW-0963">Cytoplasm</keyword>
<comment type="pathway">
    <text evidence="10">Lipid metabolism; phospholipid metabolism.</text>
</comment>
<name>A0A6B0YVG8_9CHLR</name>
<evidence type="ECO:0000256" key="5">
    <source>
        <dbReference type="ARBA" id="ARBA00023098"/>
    </source>
</evidence>
<keyword evidence="6 10" id="KW-0594">Phospholipid biosynthesis</keyword>
<comment type="catalytic activity">
    <reaction evidence="1 10">
        <text>a fatty acyl-[ACP] + phosphate = an acyl phosphate + holo-[ACP]</text>
        <dbReference type="Rhea" id="RHEA:42292"/>
        <dbReference type="Rhea" id="RHEA-COMP:9685"/>
        <dbReference type="Rhea" id="RHEA-COMP:14125"/>
        <dbReference type="ChEBI" id="CHEBI:43474"/>
        <dbReference type="ChEBI" id="CHEBI:59918"/>
        <dbReference type="ChEBI" id="CHEBI:64479"/>
        <dbReference type="ChEBI" id="CHEBI:138651"/>
        <dbReference type="EC" id="2.3.1.274"/>
    </reaction>
</comment>
<dbReference type="SUPFAM" id="SSF53659">
    <property type="entry name" value="Isocitrate/Isopropylmalate dehydrogenase-like"/>
    <property type="match status" value="1"/>
</dbReference>
<evidence type="ECO:0000256" key="3">
    <source>
        <dbReference type="ARBA" id="ARBA00022516"/>
    </source>
</evidence>
<dbReference type="EC" id="2.3.1.274" evidence="8 10"/>
<evidence type="ECO:0000313" key="11">
    <source>
        <dbReference type="EMBL" id="MXY94607.1"/>
    </source>
</evidence>
<proteinExistence type="inferred from homology"/>
<keyword evidence="3 10" id="KW-0444">Lipid biosynthesis</keyword>
<keyword evidence="5 10" id="KW-0443">Lipid metabolism</keyword>
<dbReference type="Gene3D" id="3.40.718.10">
    <property type="entry name" value="Isopropylmalate Dehydrogenase"/>
    <property type="match status" value="1"/>
</dbReference>
<evidence type="ECO:0000256" key="10">
    <source>
        <dbReference type="HAMAP-Rule" id="MF_00019"/>
    </source>
</evidence>
<dbReference type="AlphaFoldDB" id="A0A6B0YVG8"/>
<dbReference type="HAMAP" id="MF_00019">
    <property type="entry name" value="PlsX"/>
    <property type="match status" value="1"/>
</dbReference>
<dbReference type="GO" id="GO:0008654">
    <property type="term" value="P:phospholipid biosynthetic process"/>
    <property type="evidence" value="ECO:0007669"/>
    <property type="project" value="UniProtKB-KW"/>
</dbReference>
<dbReference type="PANTHER" id="PTHR30100:SF1">
    <property type="entry name" value="PHOSPHATE ACYLTRANSFERASE"/>
    <property type="match status" value="1"/>
</dbReference>
<evidence type="ECO:0000256" key="6">
    <source>
        <dbReference type="ARBA" id="ARBA00023209"/>
    </source>
</evidence>
<dbReference type="GO" id="GO:0005737">
    <property type="term" value="C:cytoplasm"/>
    <property type="evidence" value="ECO:0007669"/>
    <property type="project" value="UniProtKB-SubCell"/>
</dbReference>
<dbReference type="PANTHER" id="PTHR30100">
    <property type="entry name" value="FATTY ACID/PHOSPHOLIPID SYNTHESIS PROTEIN PLSX"/>
    <property type="match status" value="1"/>
</dbReference>
<dbReference type="GO" id="GO:0006633">
    <property type="term" value="P:fatty acid biosynthetic process"/>
    <property type="evidence" value="ECO:0007669"/>
    <property type="project" value="UniProtKB-UniRule"/>
</dbReference>
<comment type="subunit">
    <text evidence="9 10">Homodimer. Probably interacts with PlsY.</text>
</comment>
<keyword evidence="7 10" id="KW-1208">Phospholipid metabolism</keyword>
<evidence type="ECO:0000256" key="8">
    <source>
        <dbReference type="ARBA" id="ARBA00024069"/>
    </source>
</evidence>
<gene>
    <name evidence="10 11" type="primary">plsX</name>
    <name evidence="11" type="ORF">F4Y42_14290</name>
</gene>
<comment type="subcellular location">
    <subcellularLocation>
        <location evidence="10">Cytoplasm</location>
    </subcellularLocation>
    <text evidence="10">Associated with the membrane possibly through PlsY.</text>
</comment>
<reference evidence="11" key="1">
    <citation type="submission" date="2019-09" db="EMBL/GenBank/DDBJ databases">
        <title>Characterisation of the sponge microbiome using genome-centric metagenomics.</title>
        <authorList>
            <person name="Engelberts J.P."/>
            <person name="Robbins S.J."/>
            <person name="De Goeij J.M."/>
            <person name="Aranda M."/>
            <person name="Bell S.C."/>
            <person name="Webster N.S."/>
        </authorList>
    </citation>
    <scope>NUCLEOTIDE SEQUENCE</scope>
    <source>
        <strain evidence="11">SB0664_bin_27</strain>
    </source>
</reference>
<evidence type="ECO:0000256" key="7">
    <source>
        <dbReference type="ARBA" id="ARBA00023264"/>
    </source>
</evidence>
<dbReference type="UniPathway" id="UPA00085"/>
<dbReference type="EMBL" id="VXRG01000117">
    <property type="protein sequence ID" value="MXY94607.1"/>
    <property type="molecule type" value="Genomic_DNA"/>
</dbReference>
<keyword evidence="11" id="KW-0012">Acyltransferase</keyword>
<dbReference type="InterPro" id="IPR012281">
    <property type="entry name" value="Phospholipid_synth_PlsX-like"/>
</dbReference>
<evidence type="ECO:0000256" key="2">
    <source>
        <dbReference type="ARBA" id="ARBA00022490"/>
    </source>
</evidence>
<sequence>MNIALDVMGGDNAPREIVAGAILAARQYDVTVSLVGRPDVIERELARHPTHRLDLPIVPAYEVIEMSDKPAKAVRTKKNSSMVVACKLVKEGKADAFVTAGNTGGALAAGILHFGRMQSILRPALIVPFPTLRGFCLILDVGANTDVKPEQLQQFSVMGSVYSRRIMGVRNPSVRILSNGEEEGKGNQLVLEATALLEETPGIRFMGNIEARDVTSGIADVVVTDGFTGNVFMKGAEGIVKLLQGVLLDEITAGPISSIGGLLVRSALRRMARRLDDSEFGGAVLLGLSNLMVVGHGRSNANAIRHTIRNAKQLIDSRLVEEIQSGVSEVIDNSDEMVALQR</sequence>
<evidence type="ECO:0000256" key="1">
    <source>
        <dbReference type="ARBA" id="ARBA00001232"/>
    </source>
</evidence>
<accession>A0A6B0YVG8</accession>
<evidence type="ECO:0000256" key="4">
    <source>
        <dbReference type="ARBA" id="ARBA00022679"/>
    </source>
</evidence>
<comment type="function">
    <text evidence="10">Catalyzes the reversible formation of acyl-phosphate (acyl-PO(4)) from acyl-[acyl-carrier-protein] (acyl-ACP). This enzyme utilizes acyl-ACP as fatty acyl donor, but not acyl-CoA.</text>
</comment>
<dbReference type="PIRSF" id="PIRSF002465">
    <property type="entry name" value="Phsphlp_syn_PlsX"/>
    <property type="match status" value="1"/>
</dbReference>
<organism evidence="11">
    <name type="scientific">Caldilineaceae bacterium SB0664_bin_27</name>
    <dbReference type="NCBI Taxonomy" id="2605260"/>
    <lineage>
        <taxon>Bacteria</taxon>
        <taxon>Bacillati</taxon>
        <taxon>Chloroflexota</taxon>
        <taxon>Caldilineae</taxon>
        <taxon>Caldilineales</taxon>
        <taxon>Caldilineaceae</taxon>
    </lineage>
</organism>
<protein>
    <recommendedName>
        <fullName evidence="8 10">Phosphate acyltransferase</fullName>
        <ecNumber evidence="8 10">2.3.1.274</ecNumber>
    </recommendedName>
    <alternativeName>
        <fullName evidence="10">Acyl-ACP phosphotransacylase</fullName>
    </alternativeName>
    <alternativeName>
        <fullName evidence="10">Acyl-[acyl-carrier-protein]--phosphate acyltransferase</fullName>
    </alternativeName>
    <alternativeName>
        <fullName evidence="10">Phosphate-acyl-ACP acyltransferase</fullName>
    </alternativeName>
</protein>
<comment type="similarity">
    <text evidence="10">Belongs to the PlsX family.</text>
</comment>
<dbReference type="Pfam" id="PF02504">
    <property type="entry name" value="FA_synthesis"/>
    <property type="match status" value="1"/>
</dbReference>
<comment type="caution">
    <text evidence="11">The sequence shown here is derived from an EMBL/GenBank/DDBJ whole genome shotgun (WGS) entry which is preliminary data.</text>
</comment>
<keyword evidence="4 10" id="KW-0808">Transferase</keyword>